<protein>
    <recommendedName>
        <fullName evidence="3">PIN domain-containing protein</fullName>
    </recommendedName>
</protein>
<comment type="caution">
    <text evidence="1">The sequence shown here is derived from an EMBL/GenBank/DDBJ whole genome shotgun (WGS) entry which is preliminary data.</text>
</comment>
<dbReference type="InterPro" id="IPR039018">
    <property type="entry name" value="VapC20-like"/>
</dbReference>
<dbReference type="AlphaFoldDB" id="A0A7Z9E5C8"/>
<dbReference type="Proteomes" id="UP000184550">
    <property type="component" value="Unassembled WGS sequence"/>
</dbReference>
<dbReference type="GO" id="GO:0016075">
    <property type="term" value="P:rRNA catabolic process"/>
    <property type="evidence" value="ECO:0007669"/>
    <property type="project" value="TreeGrafter"/>
</dbReference>
<sequence length="95" mass="10937">MKFIFLDTSYLQALANPGDDLHQRAIEVTERLGVFVPVTSELFKSAVKFYSQRLDKGYSLTDCASMLIMRQKGIQDILTYDKHFLQEGFNALLRE</sequence>
<dbReference type="PANTHER" id="PTHR42188:SF1">
    <property type="entry name" value="23S RRNA-SPECIFIC ENDONUCLEASE VAPC20"/>
    <property type="match status" value="1"/>
</dbReference>
<dbReference type="InterPro" id="IPR029060">
    <property type="entry name" value="PIN-like_dom_sf"/>
</dbReference>
<keyword evidence="2" id="KW-1185">Reference proteome</keyword>
<reference evidence="1" key="1">
    <citation type="submission" date="2019-10" db="EMBL/GenBank/DDBJ databases">
        <authorList>
            <consortium name="Genoscope - CEA"/>
            <person name="William W."/>
        </authorList>
    </citation>
    <scope>NUCLEOTIDE SEQUENCE [LARGE SCALE GENOMIC DNA]</scope>
    <source>
        <strain evidence="1">BBR_PRJEB10992</strain>
    </source>
</reference>
<dbReference type="GO" id="GO:0004521">
    <property type="term" value="F:RNA endonuclease activity"/>
    <property type="evidence" value="ECO:0007669"/>
    <property type="project" value="InterPro"/>
</dbReference>
<dbReference type="SUPFAM" id="SSF88723">
    <property type="entry name" value="PIN domain-like"/>
    <property type="match status" value="1"/>
</dbReference>
<gene>
    <name evidence="1" type="ORF">PL8927_820086</name>
</gene>
<evidence type="ECO:0008006" key="3">
    <source>
        <dbReference type="Google" id="ProtNLM"/>
    </source>
</evidence>
<accession>A0A7Z9E5C8</accession>
<evidence type="ECO:0000313" key="1">
    <source>
        <dbReference type="EMBL" id="VXD24509.1"/>
    </source>
</evidence>
<name>A0A7Z9E5C8_9CYAN</name>
<organism evidence="1 2">
    <name type="scientific">Planktothrix serta PCC 8927</name>
    <dbReference type="NCBI Taxonomy" id="671068"/>
    <lineage>
        <taxon>Bacteria</taxon>
        <taxon>Bacillati</taxon>
        <taxon>Cyanobacteriota</taxon>
        <taxon>Cyanophyceae</taxon>
        <taxon>Oscillatoriophycideae</taxon>
        <taxon>Oscillatoriales</taxon>
        <taxon>Microcoleaceae</taxon>
        <taxon>Planktothrix</taxon>
    </lineage>
</organism>
<dbReference type="EMBL" id="CZCU02000160">
    <property type="protein sequence ID" value="VXD24509.1"/>
    <property type="molecule type" value="Genomic_DNA"/>
</dbReference>
<evidence type="ECO:0000313" key="2">
    <source>
        <dbReference type="Proteomes" id="UP000184550"/>
    </source>
</evidence>
<dbReference type="PANTHER" id="PTHR42188">
    <property type="entry name" value="23S RRNA-SPECIFIC ENDONUCLEASE VAPC20"/>
    <property type="match status" value="1"/>
</dbReference>
<dbReference type="Gene3D" id="3.40.50.1010">
    <property type="entry name" value="5'-nuclease"/>
    <property type="match status" value="1"/>
</dbReference>
<proteinExistence type="predicted"/>
<dbReference type="OrthoDB" id="164456at2"/>